<keyword evidence="3" id="KW-1185">Reference proteome</keyword>
<organism evidence="2 3">
    <name type="scientific">Tetranychus urticae</name>
    <name type="common">Two-spotted spider mite</name>
    <dbReference type="NCBI Taxonomy" id="32264"/>
    <lineage>
        <taxon>Eukaryota</taxon>
        <taxon>Metazoa</taxon>
        <taxon>Ecdysozoa</taxon>
        <taxon>Arthropoda</taxon>
        <taxon>Chelicerata</taxon>
        <taxon>Arachnida</taxon>
        <taxon>Acari</taxon>
        <taxon>Acariformes</taxon>
        <taxon>Trombidiformes</taxon>
        <taxon>Prostigmata</taxon>
        <taxon>Eleutherengona</taxon>
        <taxon>Raphignathae</taxon>
        <taxon>Tetranychoidea</taxon>
        <taxon>Tetranychidae</taxon>
        <taxon>Tetranychus</taxon>
    </lineage>
</organism>
<keyword evidence="1" id="KW-0812">Transmembrane</keyword>
<dbReference type="HOGENOM" id="CLU_3369060_0_0_1"/>
<keyword evidence="1" id="KW-1133">Transmembrane helix</keyword>
<dbReference type="Proteomes" id="UP000015104">
    <property type="component" value="Unassembled WGS sequence"/>
</dbReference>
<dbReference type="EnsemblMetazoa" id="tetur05g08070.1">
    <property type="protein sequence ID" value="tetur05g08070.1"/>
    <property type="gene ID" value="tetur05g08070"/>
</dbReference>
<evidence type="ECO:0000313" key="3">
    <source>
        <dbReference type="Proteomes" id="UP000015104"/>
    </source>
</evidence>
<keyword evidence="1" id="KW-0472">Membrane</keyword>
<reference evidence="3" key="1">
    <citation type="submission" date="2011-08" db="EMBL/GenBank/DDBJ databases">
        <authorList>
            <person name="Rombauts S."/>
        </authorList>
    </citation>
    <scope>NUCLEOTIDE SEQUENCE</scope>
    <source>
        <strain evidence="3">London</strain>
    </source>
</reference>
<feature type="transmembrane region" description="Helical" evidence="1">
    <location>
        <begin position="6"/>
        <end position="22"/>
    </location>
</feature>
<sequence length="35" mass="4230">MFRIFATYLCFISILFYFELLGKDADGTKDHRLHF</sequence>
<evidence type="ECO:0000256" key="1">
    <source>
        <dbReference type="SAM" id="Phobius"/>
    </source>
</evidence>
<dbReference type="AlphaFoldDB" id="T1K5Z6"/>
<name>T1K5Z6_TETUR</name>
<accession>T1K5Z6</accession>
<reference evidence="2" key="2">
    <citation type="submission" date="2015-06" db="UniProtKB">
        <authorList>
            <consortium name="EnsemblMetazoa"/>
        </authorList>
    </citation>
    <scope>IDENTIFICATION</scope>
</reference>
<dbReference type="EMBL" id="CAEY01001591">
    <property type="status" value="NOT_ANNOTATED_CDS"/>
    <property type="molecule type" value="Genomic_DNA"/>
</dbReference>
<protein>
    <submittedName>
        <fullName evidence="2">Uncharacterized protein</fullName>
    </submittedName>
</protein>
<evidence type="ECO:0000313" key="2">
    <source>
        <dbReference type="EnsemblMetazoa" id="tetur05g08070.1"/>
    </source>
</evidence>
<proteinExistence type="predicted"/>